<sequence length="74" mass="8083">MVGSPIIQINAGNYNDVPASPNLILSVLINGRTLWDPNVIGIKRVGPSGQNFDIVRFQYKPTLITLGKCSFLAR</sequence>
<accession>A0A915LTN1</accession>
<dbReference type="Proteomes" id="UP000887561">
    <property type="component" value="Unplaced"/>
</dbReference>
<evidence type="ECO:0000313" key="2">
    <source>
        <dbReference type="WBParaSite" id="scaffold1639_cov188.g3414"/>
    </source>
</evidence>
<evidence type="ECO:0000313" key="1">
    <source>
        <dbReference type="Proteomes" id="UP000887561"/>
    </source>
</evidence>
<reference evidence="2" key="1">
    <citation type="submission" date="2022-11" db="UniProtKB">
        <authorList>
            <consortium name="WormBaseParasite"/>
        </authorList>
    </citation>
    <scope>IDENTIFICATION</scope>
</reference>
<dbReference type="AlphaFoldDB" id="A0A915LTN1"/>
<dbReference type="SUPFAM" id="SSF55961">
    <property type="entry name" value="Bet v1-like"/>
    <property type="match status" value="1"/>
</dbReference>
<dbReference type="WBParaSite" id="scaffold1639_cov188.g3414">
    <property type="protein sequence ID" value="scaffold1639_cov188.g3414"/>
    <property type="gene ID" value="scaffold1639_cov188.g3414"/>
</dbReference>
<keyword evidence="1" id="KW-1185">Reference proteome</keyword>
<organism evidence="1 2">
    <name type="scientific">Meloidogyne javanica</name>
    <name type="common">Root-knot nematode worm</name>
    <dbReference type="NCBI Taxonomy" id="6303"/>
    <lineage>
        <taxon>Eukaryota</taxon>
        <taxon>Metazoa</taxon>
        <taxon>Ecdysozoa</taxon>
        <taxon>Nematoda</taxon>
        <taxon>Chromadorea</taxon>
        <taxon>Rhabditida</taxon>
        <taxon>Tylenchina</taxon>
        <taxon>Tylenchomorpha</taxon>
        <taxon>Tylenchoidea</taxon>
        <taxon>Meloidogynidae</taxon>
        <taxon>Meloidogyninae</taxon>
        <taxon>Meloidogyne</taxon>
        <taxon>Meloidogyne incognita group</taxon>
    </lineage>
</organism>
<name>A0A915LTN1_MELJA</name>
<protein>
    <submittedName>
        <fullName evidence="2">Uncharacterized protein</fullName>
    </submittedName>
</protein>
<proteinExistence type="predicted"/>